<dbReference type="Pfam" id="PF00903">
    <property type="entry name" value="Glyoxalase"/>
    <property type="match status" value="1"/>
</dbReference>
<sequence>MIRFRRVLVLTRDVGECLNFYGSEGLGLRVRFASDSYAEFDCGDKHGTTFALQKVEREAECSTGYSPMLHFDVEDMDSLIGRLIMLGGRLDGPIKYPVHGKLASLRSPNGQMIGLFERNVDLPEE</sequence>
<feature type="domain" description="Glyoxalase/fosfomycin resistance/dioxygenase" evidence="1">
    <location>
        <begin position="5"/>
        <end position="113"/>
    </location>
</feature>
<name>A0A7S2RR76_9STRA</name>
<accession>A0A7S2RR76</accession>
<dbReference type="InterPro" id="IPR052164">
    <property type="entry name" value="Anthracycline_SecMetBiosynth"/>
</dbReference>
<protein>
    <recommendedName>
        <fullName evidence="1">Glyoxalase/fosfomycin resistance/dioxygenase domain-containing protein</fullName>
    </recommendedName>
</protein>
<dbReference type="InterPro" id="IPR029068">
    <property type="entry name" value="Glyas_Bleomycin-R_OHBP_Dase"/>
</dbReference>
<dbReference type="Gene3D" id="3.10.180.10">
    <property type="entry name" value="2,3-Dihydroxybiphenyl 1,2-Dioxygenase, domain 1"/>
    <property type="match status" value="1"/>
</dbReference>
<evidence type="ECO:0000259" key="1">
    <source>
        <dbReference type="Pfam" id="PF00903"/>
    </source>
</evidence>
<dbReference type="PANTHER" id="PTHR33993">
    <property type="entry name" value="GLYOXALASE-RELATED"/>
    <property type="match status" value="1"/>
</dbReference>
<dbReference type="PANTHER" id="PTHR33993:SF14">
    <property type="entry name" value="GB|AAF24581.1"/>
    <property type="match status" value="1"/>
</dbReference>
<proteinExistence type="predicted"/>
<evidence type="ECO:0000313" key="2">
    <source>
        <dbReference type="EMBL" id="CAD9678419.1"/>
    </source>
</evidence>
<dbReference type="InterPro" id="IPR004360">
    <property type="entry name" value="Glyas_Fos-R_dOase_dom"/>
</dbReference>
<dbReference type="SUPFAM" id="SSF54593">
    <property type="entry name" value="Glyoxalase/Bleomycin resistance protein/Dihydroxybiphenyl dioxygenase"/>
    <property type="match status" value="1"/>
</dbReference>
<organism evidence="2">
    <name type="scientific">Mucochytrium quahogii</name>
    <dbReference type="NCBI Taxonomy" id="96639"/>
    <lineage>
        <taxon>Eukaryota</taxon>
        <taxon>Sar</taxon>
        <taxon>Stramenopiles</taxon>
        <taxon>Bigyra</taxon>
        <taxon>Labyrinthulomycetes</taxon>
        <taxon>Thraustochytrida</taxon>
        <taxon>Thraustochytriidae</taxon>
        <taxon>Mucochytrium</taxon>
    </lineage>
</organism>
<dbReference type="EMBL" id="HBHK01009856">
    <property type="protein sequence ID" value="CAD9678419.1"/>
    <property type="molecule type" value="Transcribed_RNA"/>
</dbReference>
<dbReference type="AlphaFoldDB" id="A0A7S2RR76"/>
<gene>
    <name evidence="2" type="ORF">QSP1433_LOCUS6165</name>
</gene>
<reference evidence="2" key="1">
    <citation type="submission" date="2021-01" db="EMBL/GenBank/DDBJ databases">
        <authorList>
            <person name="Corre E."/>
            <person name="Pelletier E."/>
            <person name="Niang G."/>
            <person name="Scheremetjew M."/>
            <person name="Finn R."/>
            <person name="Kale V."/>
            <person name="Holt S."/>
            <person name="Cochrane G."/>
            <person name="Meng A."/>
            <person name="Brown T."/>
            <person name="Cohen L."/>
        </authorList>
    </citation>
    <scope>NUCLEOTIDE SEQUENCE</scope>
    <source>
        <strain evidence="2">NY070348D</strain>
    </source>
</reference>